<keyword evidence="2" id="KW-0479">Metal-binding</keyword>
<dbReference type="EMBL" id="CM000638">
    <property type="protein sequence ID" value="EED96436.1"/>
    <property type="molecule type" value="Genomic_DNA"/>
</dbReference>
<evidence type="ECO:0000256" key="8">
    <source>
        <dbReference type="SAM" id="Phobius"/>
    </source>
</evidence>
<keyword evidence="6" id="KW-0862">Zinc</keyword>
<dbReference type="InParanoid" id="B8BQX3"/>
<keyword evidence="4" id="KW-0863">Zinc-finger</keyword>
<dbReference type="GO" id="GO:0005737">
    <property type="term" value="C:cytoplasm"/>
    <property type="evidence" value="ECO:0000318"/>
    <property type="project" value="GO_Central"/>
</dbReference>
<evidence type="ECO:0000256" key="4">
    <source>
        <dbReference type="ARBA" id="ARBA00022771"/>
    </source>
</evidence>
<dbReference type="AlphaFoldDB" id="B8BQX3"/>
<keyword evidence="1" id="KW-0808">Transferase</keyword>
<evidence type="ECO:0000259" key="9">
    <source>
        <dbReference type="PROSITE" id="PS51873"/>
    </source>
</evidence>
<keyword evidence="8" id="KW-0472">Membrane</keyword>
<feature type="domain" description="RING-type" evidence="9">
    <location>
        <begin position="1"/>
        <end position="274"/>
    </location>
</feature>
<dbReference type="InterPro" id="IPR031127">
    <property type="entry name" value="E3_UB_ligase_RBR"/>
</dbReference>
<evidence type="ECO:0000256" key="5">
    <source>
        <dbReference type="ARBA" id="ARBA00022786"/>
    </source>
</evidence>
<dbReference type="GO" id="GO:0061630">
    <property type="term" value="F:ubiquitin protein ligase activity"/>
    <property type="evidence" value="ECO:0000318"/>
    <property type="project" value="GO_Central"/>
</dbReference>
<evidence type="ECO:0000256" key="2">
    <source>
        <dbReference type="ARBA" id="ARBA00022723"/>
    </source>
</evidence>
<gene>
    <name evidence="10" type="ORF">THAPSDRAFT_20824</name>
</gene>
<keyword evidence="11" id="KW-1185">Reference proteome</keyword>
<dbReference type="eggNOG" id="KOG1812">
    <property type="taxonomic scope" value="Eukaryota"/>
</dbReference>
<feature type="region of interest" description="Disordered" evidence="7">
    <location>
        <begin position="1"/>
        <end position="27"/>
    </location>
</feature>
<dbReference type="GO" id="GO:0031624">
    <property type="term" value="F:ubiquitin conjugating enzyme binding"/>
    <property type="evidence" value="ECO:0000318"/>
    <property type="project" value="GO_Central"/>
</dbReference>
<dbReference type="PROSITE" id="PS51873">
    <property type="entry name" value="TRIAD"/>
    <property type="match status" value="1"/>
</dbReference>
<feature type="compositionally biased region" description="Basic residues" evidence="7">
    <location>
        <begin position="1"/>
        <end position="19"/>
    </location>
</feature>
<dbReference type="Proteomes" id="UP000001449">
    <property type="component" value="Chromosome 1"/>
</dbReference>
<dbReference type="GO" id="GO:0016567">
    <property type="term" value="P:protein ubiquitination"/>
    <property type="evidence" value="ECO:0007669"/>
    <property type="project" value="InterPro"/>
</dbReference>
<dbReference type="GeneID" id="7445060"/>
<protein>
    <recommendedName>
        <fullName evidence="9">RING-type domain-containing protein</fullName>
    </recommendedName>
</protein>
<dbReference type="Gene3D" id="1.20.120.1750">
    <property type="match status" value="1"/>
</dbReference>
<accession>B8BQX3</accession>
<keyword evidence="8" id="KW-1133">Transmembrane helix</keyword>
<dbReference type="GO" id="GO:0000151">
    <property type="term" value="C:ubiquitin ligase complex"/>
    <property type="evidence" value="ECO:0000318"/>
    <property type="project" value="GO_Central"/>
</dbReference>
<keyword evidence="8" id="KW-0812">Transmembrane</keyword>
<evidence type="ECO:0000313" key="10">
    <source>
        <dbReference type="EMBL" id="EED96436.1"/>
    </source>
</evidence>
<feature type="transmembrane region" description="Helical" evidence="8">
    <location>
        <begin position="149"/>
        <end position="172"/>
    </location>
</feature>
<dbReference type="KEGG" id="tps:THAPSDRAFT_20824"/>
<name>B8BQX3_THAPS</name>
<dbReference type="PANTHER" id="PTHR11685">
    <property type="entry name" value="RBR FAMILY RING FINGER AND IBR DOMAIN-CONTAINING"/>
    <property type="match status" value="1"/>
</dbReference>
<feature type="transmembrane region" description="Helical" evidence="8">
    <location>
        <begin position="355"/>
        <end position="376"/>
    </location>
</feature>
<dbReference type="Pfam" id="PF22191">
    <property type="entry name" value="IBR_1"/>
    <property type="match status" value="1"/>
</dbReference>
<dbReference type="InterPro" id="IPR044066">
    <property type="entry name" value="TRIAD_supradom"/>
</dbReference>
<keyword evidence="5" id="KW-0833">Ubl conjugation pathway</keyword>
<dbReference type="STRING" id="35128.B8BQX3"/>
<organism evidence="10 11">
    <name type="scientific">Thalassiosira pseudonana</name>
    <name type="common">Marine diatom</name>
    <name type="synonym">Cyclotella nana</name>
    <dbReference type="NCBI Taxonomy" id="35128"/>
    <lineage>
        <taxon>Eukaryota</taxon>
        <taxon>Sar</taxon>
        <taxon>Stramenopiles</taxon>
        <taxon>Ochrophyta</taxon>
        <taxon>Bacillariophyta</taxon>
        <taxon>Coscinodiscophyceae</taxon>
        <taxon>Thalassiosirophycidae</taxon>
        <taxon>Thalassiosirales</taxon>
        <taxon>Thalassiosiraceae</taxon>
        <taxon>Thalassiosira</taxon>
    </lineage>
</organism>
<dbReference type="PaxDb" id="35128-Thaps20824"/>
<keyword evidence="3" id="KW-0677">Repeat</keyword>
<feature type="transmembrane region" description="Helical" evidence="8">
    <location>
        <begin position="107"/>
        <end position="129"/>
    </location>
</feature>
<sequence>MHKEQSKRKLLRPPSKRSTKSLFADSDETQPVIERSALDVLQKWDAKVRDEFLRSMTDFRPCPNCSEGGGGIDTTSQNNQGGGFVTPECLAPINEARETFAECAINMAGASVVKAVIFMYGIYYLYVALRLTATEDTSAGHINRLSSVLQIFMTILSGVLTPVLSHVLRLVLAKIARKEITRPIIVTCPCCDKDFNLEASSEFQLAETSSTTVAESATQHWKNSHTRPCPGCSSPIMKDGGCNHIKCGRCRVEFCWACMRSRTRCRAYQCKNGAAYGNAFGDGSLGAVAAGLAAGEREGRTLMERIEYVESCAIRNLRRFKVLFLRGAPVQLAVYLGLCINPSVVATVVSASIRWVVLSVVTLVLISLGICCVVVLHSVASNLWRQSLGAINLGTIANQRNEVAAARRRGLFRQAGAPRRRRSLLYGFRTEEEMFAEAVARSLIEH</sequence>
<dbReference type="HOGENOM" id="CLU_614685_0_0_1"/>
<evidence type="ECO:0000256" key="7">
    <source>
        <dbReference type="SAM" id="MobiDB-lite"/>
    </source>
</evidence>
<proteinExistence type="predicted"/>
<evidence type="ECO:0000256" key="1">
    <source>
        <dbReference type="ARBA" id="ARBA00022679"/>
    </source>
</evidence>
<dbReference type="GO" id="GO:0006511">
    <property type="term" value="P:ubiquitin-dependent protein catabolic process"/>
    <property type="evidence" value="ECO:0000318"/>
    <property type="project" value="GO_Central"/>
</dbReference>
<evidence type="ECO:0000256" key="3">
    <source>
        <dbReference type="ARBA" id="ARBA00022737"/>
    </source>
</evidence>
<dbReference type="SUPFAM" id="SSF57850">
    <property type="entry name" value="RING/U-box"/>
    <property type="match status" value="1"/>
</dbReference>
<reference evidence="10 11" key="2">
    <citation type="journal article" date="2008" name="Nature">
        <title>The Phaeodactylum genome reveals the evolutionary history of diatom genomes.</title>
        <authorList>
            <person name="Bowler C."/>
            <person name="Allen A.E."/>
            <person name="Badger J.H."/>
            <person name="Grimwood J."/>
            <person name="Jabbari K."/>
            <person name="Kuo A."/>
            <person name="Maheswari U."/>
            <person name="Martens C."/>
            <person name="Maumus F."/>
            <person name="Otillar R.P."/>
            <person name="Rayko E."/>
            <person name="Salamov A."/>
            <person name="Vandepoele K."/>
            <person name="Beszteri B."/>
            <person name="Gruber A."/>
            <person name="Heijde M."/>
            <person name="Katinka M."/>
            <person name="Mock T."/>
            <person name="Valentin K."/>
            <person name="Verret F."/>
            <person name="Berges J.A."/>
            <person name="Brownlee C."/>
            <person name="Cadoret J.P."/>
            <person name="Chiovitti A."/>
            <person name="Choi C.J."/>
            <person name="Coesel S."/>
            <person name="De Martino A."/>
            <person name="Detter J.C."/>
            <person name="Durkin C."/>
            <person name="Falciatore A."/>
            <person name="Fournet J."/>
            <person name="Haruta M."/>
            <person name="Huysman M.J."/>
            <person name="Jenkins B.D."/>
            <person name="Jiroutova K."/>
            <person name="Jorgensen R.E."/>
            <person name="Joubert Y."/>
            <person name="Kaplan A."/>
            <person name="Kroger N."/>
            <person name="Kroth P.G."/>
            <person name="La Roche J."/>
            <person name="Lindquist E."/>
            <person name="Lommer M."/>
            <person name="Martin-Jezequel V."/>
            <person name="Lopez P.J."/>
            <person name="Lucas S."/>
            <person name="Mangogna M."/>
            <person name="McGinnis K."/>
            <person name="Medlin L.K."/>
            <person name="Montsant A."/>
            <person name="Oudot-Le Secq M.P."/>
            <person name="Napoli C."/>
            <person name="Obornik M."/>
            <person name="Parker M.S."/>
            <person name="Petit J.L."/>
            <person name="Porcel B.M."/>
            <person name="Poulsen N."/>
            <person name="Robison M."/>
            <person name="Rychlewski L."/>
            <person name="Rynearson T.A."/>
            <person name="Schmutz J."/>
            <person name="Shapiro H."/>
            <person name="Siaut M."/>
            <person name="Stanley M."/>
            <person name="Sussman M.R."/>
            <person name="Taylor A.R."/>
            <person name="Vardi A."/>
            <person name="von Dassow P."/>
            <person name="Vyverman W."/>
            <person name="Willis A."/>
            <person name="Wyrwicz L.S."/>
            <person name="Rokhsar D.S."/>
            <person name="Weissenbach J."/>
            <person name="Armbrust E.V."/>
            <person name="Green B.R."/>
            <person name="Van de Peer Y."/>
            <person name="Grigoriev I.V."/>
        </authorList>
    </citation>
    <scope>NUCLEOTIDE SEQUENCE [LARGE SCALE GENOMIC DNA]</scope>
    <source>
        <strain evidence="10 11">CCMP1335</strain>
    </source>
</reference>
<feature type="transmembrane region" description="Helical" evidence="8">
    <location>
        <begin position="323"/>
        <end position="349"/>
    </location>
</feature>
<dbReference type="OMA" id="ECAINMA"/>
<evidence type="ECO:0000313" key="11">
    <source>
        <dbReference type="Proteomes" id="UP000001449"/>
    </source>
</evidence>
<evidence type="ECO:0000256" key="6">
    <source>
        <dbReference type="ARBA" id="ARBA00022833"/>
    </source>
</evidence>
<dbReference type="RefSeq" id="XP_002286795.1">
    <property type="nucleotide sequence ID" value="XM_002286759.1"/>
</dbReference>
<reference evidence="10 11" key="1">
    <citation type="journal article" date="2004" name="Science">
        <title>The genome of the diatom Thalassiosira pseudonana: ecology, evolution, and metabolism.</title>
        <authorList>
            <person name="Armbrust E.V."/>
            <person name="Berges J.A."/>
            <person name="Bowler C."/>
            <person name="Green B.R."/>
            <person name="Martinez D."/>
            <person name="Putnam N.H."/>
            <person name="Zhou S."/>
            <person name="Allen A.E."/>
            <person name="Apt K.E."/>
            <person name="Bechner M."/>
            <person name="Brzezinski M.A."/>
            <person name="Chaal B.K."/>
            <person name="Chiovitti A."/>
            <person name="Davis A.K."/>
            <person name="Demarest M.S."/>
            <person name="Detter J.C."/>
            <person name="Glavina T."/>
            <person name="Goodstein D."/>
            <person name="Hadi M.Z."/>
            <person name="Hellsten U."/>
            <person name="Hildebrand M."/>
            <person name="Jenkins B.D."/>
            <person name="Jurka J."/>
            <person name="Kapitonov V.V."/>
            <person name="Kroger N."/>
            <person name="Lau W.W."/>
            <person name="Lane T.W."/>
            <person name="Larimer F.W."/>
            <person name="Lippmeier J.C."/>
            <person name="Lucas S."/>
            <person name="Medina M."/>
            <person name="Montsant A."/>
            <person name="Obornik M."/>
            <person name="Parker M.S."/>
            <person name="Palenik B."/>
            <person name="Pazour G.J."/>
            <person name="Richardson P.M."/>
            <person name="Rynearson T.A."/>
            <person name="Saito M.A."/>
            <person name="Schwartz D.C."/>
            <person name="Thamatrakoln K."/>
            <person name="Valentin K."/>
            <person name="Vardi A."/>
            <person name="Wilkerson F.P."/>
            <person name="Rokhsar D.S."/>
        </authorList>
    </citation>
    <scope>NUCLEOTIDE SEQUENCE [LARGE SCALE GENOMIC DNA]</scope>
    <source>
        <strain evidence="10 11">CCMP1335</strain>
    </source>
</reference>
<dbReference type="GO" id="GO:0008270">
    <property type="term" value="F:zinc ion binding"/>
    <property type="evidence" value="ECO:0007669"/>
    <property type="project" value="UniProtKB-KW"/>
</dbReference>